<feature type="compositionally biased region" description="Low complexity" evidence="1">
    <location>
        <begin position="41"/>
        <end position="56"/>
    </location>
</feature>
<keyword evidence="2" id="KW-0812">Transmembrane</keyword>
<proteinExistence type="predicted"/>
<keyword evidence="2" id="KW-1133">Transmembrane helix</keyword>
<evidence type="ECO:0000313" key="4">
    <source>
        <dbReference type="Proteomes" id="UP000712281"/>
    </source>
</evidence>
<keyword evidence="2" id="KW-0472">Membrane</keyword>
<dbReference type="Proteomes" id="UP000712281">
    <property type="component" value="Unassembled WGS sequence"/>
</dbReference>
<dbReference type="AlphaFoldDB" id="A0A8S9HCF2"/>
<reference evidence="3" key="1">
    <citation type="submission" date="2019-12" db="EMBL/GenBank/DDBJ databases">
        <title>Genome sequencing and annotation of Brassica cretica.</title>
        <authorList>
            <person name="Studholme D.J."/>
            <person name="Sarris P.F."/>
        </authorList>
    </citation>
    <scope>NUCLEOTIDE SEQUENCE</scope>
    <source>
        <strain evidence="3">PFS-001/15</strain>
        <tissue evidence="3">Leaf</tissue>
    </source>
</reference>
<evidence type="ECO:0000313" key="3">
    <source>
        <dbReference type="EMBL" id="KAF2555733.1"/>
    </source>
</evidence>
<gene>
    <name evidence="3" type="ORF">F2Q68_00013527</name>
</gene>
<accession>A0A8S9HCF2</accession>
<evidence type="ECO:0000256" key="2">
    <source>
        <dbReference type="SAM" id="Phobius"/>
    </source>
</evidence>
<organism evidence="3 4">
    <name type="scientific">Brassica cretica</name>
    <name type="common">Mustard</name>
    <dbReference type="NCBI Taxonomy" id="69181"/>
    <lineage>
        <taxon>Eukaryota</taxon>
        <taxon>Viridiplantae</taxon>
        <taxon>Streptophyta</taxon>
        <taxon>Embryophyta</taxon>
        <taxon>Tracheophyta</taxon>
        <taxon>Spermatophyta</taxon>
        <taxon>Magnoliopsida</taxon>
        <taxon>eudicotyledons</taxon>
        <taxon>Gunneridae</taxon>
        <taxon>Pentapetalae</taxon>
        <taxon>rosids</taxon>
        <taxon>malvids</taxon>
        <taxon>Brassicales</taxon>
        <taxon>Brassicaceae</taxon>
        <taxon>Brassiceae</taxon>
        <taxon>Brassica</taxon>
    </lineage>
</organism>
<feature type="region of interest" description="Disordered" evidence="1">
    <location>
        <begin position="38"/>
        <end position="57"/>
    </location>
</feature>
<sequence length="102" mass="11031">MEASQGNKLMVVVGISVLLSSSSFAVAMVVTLRRNRRGRFTRASSSHPHSGRSPSPLEAVVASRVEDSSFALSAVMNPDSTHSPLFLADLNLSMYLFNNFES</sequence>
<feature type="transmembrane region" description="Helical" evidence="2">
    <location>
        <begin position="12"/>
        <end position="32"/>
    </location>
</feature>
<name>A0A8S9HCF2_BRACR</name>
<protein>
    <submittedName>
        <fullName evidence="3">Uncharacterized protein</fullName>
    </submittedName>
</protein>
<evidence type="ECO:0000256" key="1">
    <source>
        <dbReference type="SAM" id="MobiDB-lite"/>
    </source>
</evidence>
<dbReference type="EMBL" id="QGKW02001940">
    <property type="protein sequence ID" value="KAF2555733.1"/>
    <property type="molecule type" value="Genomic_DNA"/>
</dbReference>
<comment type="caution">
    <text evidence="3">The sequence shown here is derived from an EMBL/GenBank/DDBJ whole genome shotgun (WGS) entry which is preliminary data.</text>
</comment>